<dbReference type="PANTHER" id="PTHR34547">
    <property type="entry name" value="YACP-LIKE NYN DOMAIN PROTEIN"/>
    <property type="match status" value="1"/>
</dbReference>
<dbReference type="AlphaFoldDB" id="A0A1F2UG47"/>
<dbReference type="Proteomes" id="UP000178086">
    <property type="component" value="Unassembled WGS sequence"/>
</dbReference>
<accession>A0A1F2UG47</accession>
<proteinExistence type="predicted"/>
<reference evidence="1 2" key="1">
    <citation type="journal article" date="2016" name="Nat. Commun.">
        <title>Thousands of microbial genomes shed light on interconnected biogeochemical processes in an aquifer system.</title>
        <authorList>
            <person name="Anantharaman K."/>
            <person name="Brown C.T."/>
            <person name="Hug L.A."/>
            <person name="Sharon I."/>
            <person name="Castelle C.J."/>
            <person name="Probst A.J."/>
            <person name="Thomas B.C."/>
            <person name="Singh A."/>
            <person name="Wilkins M.J."/>
            <person name="Karaoz U."/>
            <person name="Brodie E.L."/>
            <person name="Williams K.H."/>
            <person name="Hubbard S.S."/>
            <person name="Banfield J.F."/>
        </authorList>
    </citation>
    <scope>NUCLEOTIDE SEQUENCE [LARGE SCALE GENOMIC DNA]</scope>
</reference>
<comment type="caution">
    <text evidence="1">The sequence shown here is derived from an EMBL/GenBank/DDBJ whole genome shotgun (WGS) entry which is preliminary data.</text>
</comment>
<dbReference type="InterPro" id="IPR010298">
    <property type="entry name" value="YacP-like"/>
</dbReference>
<dbReference type="EMBL" id="MELI01000106">
    <property type="protein sequence ID" value="OFW31998.1"/>
    <property type="molecule type" value="Genomic_DNA"/>
</dbReference>
<evidence type="ECO:0008006" key="3">
    <source>
        <dbReference type="Google" id="ProtNLM"/>
    </source>
</evidence>
<dbReference type="Pfam" id="PF05991">
    <property type="entry name" value="NYN_YacP"/>
    <property type="match status" value="1"/>
</dbReference>
<organism evidence="1 2">
    <name type="scientific">Candidatus Aquicultor primus</name>
    <dbReference type="NCBI Taxonomy" id="1797195"/>
    <lineage>
        <taxon>Bacteria</taxon>
        <taxon>Bacillati</taxon>
        <taxon>Actinomycetota</taxon>
        <taxon>Candidatus Aquicultoria</taxon>
        <taxon>Candidatus Aquicultorales</taxon>
        <taxon>Candidatus Aquicultoraceae</taxon>
        <taxon>Candidatus Aquicultor</taxon>
    </lineage>
</organism>
<sequence length="168" mass="19331">MKKLLIVDGYNLIYATDRYDKWRESDLELARVKLIEDLATLKALHDYEIVLVFDAAKTNARGRTNAQILGIDVWFTRAGETADSMIERMAAQTSFEGDVIVATSDYSQQKVVFHHGVLRKSSRELVAEFESTAHDIEDKRTRRTRFHLEERIDGVIRRALEQIVMGDD</sequence>
<dbReference type="PANTHER" id="PTHR34547:SF1">
    <property type="entry name" value="YACP-LIKE NYN DOMAIN PROTEIN"/>
    <property type="match status" value="1"/>
</dbReference>
<dbReference type="CDD" id="cd10912">
    <property type="entry name" value="PIN_YacP-like"/>
    <property type="match status" value="1"/>
</dbReference>
<protein>
    <recommendedName>
        <fullName evidence="3">NYN domain-containing protein</fullName>
    </recommendedName>
</protein>
<evidence type="ECO:0000313" key="2">
    <source>
        <dbReference type="Proteomes" id="UP000178086"/>
    </source>
</evidence>
<name>A0A1F2UG47_9ACTN</name>
<evidence type="ECO:0000313" key="1">
    <source>
        <dbReference type="EMBL" id="OFW31998.1"/>
    </source>
</evidence>
<gene>
    <name evidence="1" type="ORF">A2074_08315</name>
</gene>